<dbReference type="InterPro" id="IPR003959">
    <property type="entry name" value="ATPase_AAA_core"/>
</dbReference>
<dbReference type="Pfam" id="PF05362">
    <property type="entry name" value="Lon_C"/>
    <property type="match status" value="1"/>
</dbReference>
<evidence type="ECO:0000256" key="3">
    <source>
        <dbReference type="ARBA" id="ARBA00022825"/>
    </source>
</evidence>
<evidence type="ECO:0000259" key="9">
    <source>
        <dbReference type="PROSITE" id="PS51787"/>
    </source>
</evidence>
<comment type="similarity">
    <text evidence="6 7">Belongs to the peptidase S16 family.</text>
</comment>
<comment type="catalytic activity">
    <reaction evidence="6 7">
        <text>Hydrolysis of proteins in presence of ATP.</text>
        <dbReference type="EC" id="3.4.21.53"/>
    </reaction>
</comment>
<organism evidence="10 11">
    <name type="scientific">Mycoplasma zalophi</name>
    <dbReference type="NCBI Taxonomy" id="191287"/>
    <lineage>
        <taxon>Bacteria</taxon>
        <taxon>Bacillati</taxon>
        <taxon>Mycoplasmatota</taxon>
        <taxon>Mollicutes</taxon>
        <taxon>Mycoplasmataceae</taxon>
        <taxon>Mycoplasma</taxon>
    </lineage>
</organism>
<comment type="caution">
    <text evidence="10">The sequence shown here is derived from an EMBL/GenBank/DDBJ whole genome shotgun (WGS) entry which is preliminary data.</text>
</comment>
<evidence type="ECO:0000256" key="6">
    <source>
        <dbReference type="PIRNR" id="PIRNR001174"/>
    </source>
</evidence>
<evidence type="ECO:0000256" key="5">
    <source>
        <dbReference type="ARBA" id="ARBA00023016"/>
    </source>
</evidence>
<dbReference type="CDD" id="cd19500">
    <property type="entry name" value="RecA-like_Lon"/>
    <property type="match status" value="1"/>
</dbReference>
<dbReference type="InterPro" id="IPR027065">
    <property type="entry name" value="Lon_Prtase"/>
</dbReference>
<keyword evidence="3 6" id="KW-0720">Serine protease</keyword>
<keyword evidence="4 6" id="KW-0067">ATP-binding</keyword>
<accession>A0ABS6DQB4</accession>
<dbReference type="InterPro" id="IPR008269">
    <property type="entry name" value="Lon_proteolytic"/>
</dbReference>
<keyword evidence="6 7" id="KW-0645">Protease</keyword>
<dbReference type="SMART" id="SM00382">
    <property type="entry name" value="AAA"/>
    <property type="match status" value="1"/>
</dbReference>
<dbReference type="InterPro" id="IPR003111">
    <property type="entry name" value="Lon_prtase_N"/>
</dbReference>
<dbReference type="Pfam" id="PF00004">
    <property type="entry name" value="AAA"/>
    <property type="match status" value="1"/>
</dbReference>
<keyword evidence="5" id="KW-0346">Stress response</keyword>
<evidence type="ECO:0000313" key="11">
    <source>
        <dbReference type="Proteomes" id="UP000718793"/>
    </source>
</evidence>
<dbReference type="SMART" id="SM00464">
    <property type="entry name" value="LON"/>
    <property type="match status" value="1"/>
</dbReference>
<proteinExistence type="inferred from homology"/>
<feature type="active site" evidence="7">
    <location>
        <position position="732"/>
    </location>
</feature>
<feature type="domain" description="Lon N-terminal" evidence="9">
    <location>
        <begin position="3"/>
        <end position="221"/>
    </location>
</feature>
<feature type="active site" evidence="7">
    <location>
        <position position="775"/>
    </location>
</feature>
<evidence type="ECO:0000256" key="1">
    <source>
        <dbReference type="ARBA" id="ARBA00022741"/>
    </source>
</evidence>
<dbReference type="PANTHER" id="PTHR10046">
    <property type="entry name" value="ATP DEPENDENT LON PROTEASE FAMILY MEMBER"/>
    <property type="match status" value="1"/>
</dbReference>
<comment type="subunit">
    <text evidence="6">Homohexamer. Organized in a ring with a central cavity.</text>
</comment>
<dbReference type="InterPro" id="IPR004815">
    <property type="entry name" value="Lon_bac/euk-typ"/>
</dbReference>
<evidence type="ECO:0000259" key="8">
    <source>
        <dbReference type="PROSITE" id="PS51786"/>
    </source>
</evidence>
<dbReference type="EMBL" id="JAHMHH010000002">
    <property type="protein sequence ID" value="MBU4692399.1"/>
    <property type="molecule type" value="Genomic_DNA"/>
</dbReference>
<dbReference type="RefSeq" id="WP_216488952.1">
    <property type="nucleotide sequence ID" value="NZ_JAHMHH010000002.1"/>
</dbReference>
<keyword evidence="1 6" id="KW-0547">Nucleotide-binding</keyword>
<gene>
    <name evidence="10" type="primary">lon</name>
    <name evidence="10" type="ORF">KQ875_02170</name>
</gene>
<evidence type="ECO:0000256" key="2">
    <source>
        <dbReference type="ARBA" id="ARBA00022801"/>
    </source>
</evidence>
<keyword evidence="11" id="KW-1185">Reference proteome</keyword>
<dbReference type="PIRSF" id="PIRSF001174">
    <property type="entry name" value="Lon_proteas"/>
    <property type="match status" value="1"/>
</dbReference>
<evidence type="ECO:0000313" key="10">
    <source>
        <dbReference type="EMBL" id="MBU4692399.1"/>
    </source>
</evidence>
<evidence type="ECO:0000256" key="7">
    <source>
        <dbReference type="PROSITE-ProRule" id="PRU01122"/>
    </source>
</evidence>
<dbReference type="InterPro" id="IPR003593">
    <property type="entry name" value="AAA+_ATPase"/>
</dbReference>
<protein>
    <recommendedName>
        <fullName evidence="6">Lon protease</fullName>
        <ecNumber evidence="6">3.4.21.53</ecNumber>
    </recommendedName>
</protein>
<dbReference type="Pfam" id="PF02190">
    <property type="entry name" value="LON_substr_bdg"/>
    <property type="match status" value="1"/>
</dbReference>
<dbReference type="GO" id="GO:0004252">
    <property type="term" value="F:serine-type endopeptidase activity"/>
    <property type="evidence" value="ECO:0007669"/>
    <property type="project" value="UniProtKB-EC"/>
</dbReference>
<dbReference type="InterPro" id="IPR054594">
    <property type="entry name" value="Lon_lid"/>
</dbReference>
<dbReference type="PROSITE" id="PS51786">
    <property type="entry name" value="LON_PROTEOLYTIC"/>
    <property type="match status" value="1"/>
</dbReference>
<dbReference type="Pfam" id="PF22667">
    <property type="entry name" value="Lon_lid"/>
    <property type="match status" value="1"/>
</dbReference>
<feature type="domain" description="Lon proteolytic" evidence="8">
    <location>
        <begin position="646"/>
        <end position="826"/>
    </location>
</feature>
<keyword evidence="6" id="KW-0963">Cytoplasm</keyword>
<comment type="subcellular location">
    <subcellularLocation>
        <location evidence="6">Cytoplasm</location>
    </subcellularLocation>
</comment>
<keyword evidence="2 6" id="KW-0378">Hydrolase</keyword>
<name>A0ABS6DQB4_9MOLU</name>
<dbReference type="EC" id="3.4.21.53" evidence="6"/>
<evidence type="ECO:0000256" key="4">
    <source>
        <dbReference type="ARBA" id="ARBA00022840"/>
    </source>
</evidence>
<dbReference type="Proteomes" id="UP000718793">
    <property type="component" value="Unassembled WGS sequence"/>
</dbReference>
<reference evidence="10" key="1">
    <citation type="submission" date="2021-06" db="EMBL/GenBank/DDBJ databases">
        <title>Novel Mycoplasma species detected in California sea lions (Zalophus californianus) from the USA.</title>
        <authorList>
            <person name="Volokhov D.V."/>
            <person name="Furtak V.A."/>
            <person name="Zagorodnyaya T.A."/>
        </authorList>
    </citation>
    <scope>NUCLEOTIDE SEQUENCE [LARGE SCALE GENOMIC DNA]</scope>
    <source>
        <strain evidence="10">CSL 5346</strain>
    </source>
</reference>
<sequence length="826" mass="93212">MKHPIIGIKDKVLMVDDLLEITIGKIDSLKILDYAIKNNEKIVITTLKKHTPTTKTLENFYEYGVIAEIVEVKAQNKTNSNNKIVVFKGLKKVLLKNILPLNVSETEEDIIEDGNVEVEEVNEYVSNLDMLKEMLNKIADVFSKGASSTNDYSSSRQIDINEIAKQLTSTVQTLDEAGAKSILLTIIQAQKLKTTEKYKVFQENDFVLKSEKLLEYILIQFKLQLIDNEIDSTLRGELEEQQKEFLLRERLRIIQKSLGDEETETNYEESVSNAELKQQFPEVVIKAIEKEKSKTKNMMPASPEANISKNYVDLLQVLPWRKVASENLDLVNAKKILDEHHYGLKDPKERILEFIAVLTHNKLQKSHKNDLIKLPDTDKFFIDKTLFVSKEGSLVNESTQPMPILTLIGPPGVGKTTLVRSIAKALERPYIKVSLGGVKDESEIRGHRRTYVGAMPGKIINAIKKAGVSNPVVLLDEIDKMSADYRGDPTSALLEVLDPEQNVNFQDHYLEIEYDLSKVLFIATANYFENIPEALVDRVEMIELSSYTSIEKLQIAKKHLIPKVLEFNSLTKNQFKITDDILNYIIKYYTRESGVRELSRILDKIARKIVVKLLSKEVEDEFNITLEEVTNFLGPIKFEDAENEKEDQIGSVNGLAWTSYGGSTLAIEVSTFAGKEGLKLTGSLKEVMQESAQIALNYVRSHAEEFDIDFDFENNTIHIHVPEGAVPKDGPSAGVTFTTAIISALSKKPVSPTVAMTGEITLRGKVLPIGGLKEKSLAASKFGIKTIFIPKNNEKNLVDVPEEVKRQIEFVPVSEYTQIYNRLFKK</sequence>
<dbReference type="PROSITE" id="PS51787">
    <property type="entry name" value="LON_N"/>
    <property type="match status" value="1"/>
</dbReference>
<dbReference type="NCBIfam" id="TIGR00763">
    <property type="entry name" value="lon"/>
    <property type="match status" value="1"/>
</dbReference>